<sequence length="328" mass="38062">MVSSEVGYASGSGYASGFGYDHSTDDYIILRFIYNKSEQAEIYSCHSDSWLQMGRLPKQFRRISQTAFFANGALYWRGVYPANMIFFEGDIFPHNSDDVLSSILCFDLVSRKFSMIVPPDELCKKHNFDLRVLGGRLCLANYDHACHFDIWAWQGNKEGYWIKLMTIPCMSELRPQNQYLVPVFFMINNGELLLKTILKHYRKTFPVEKLLPENRLFIYNQTHKTFRELEIPYAHLLPRQEITYTKSLVLPAGDAGDDRESPVYDEDARGVDIDVQTRMFELERHSRMTGEYKQEVKSEICCHILSEFAPNCKSSTSEASLQWTIELE</sequence>
<organism evidence="2 3">
    <name type="scientific">Dipteronia dyeriana</name>
    <dbReference type="NCBI Taxonomy" id="168575"/>
    <lineage>
        <taxon>Eukaryota</taxon>
        <taxon>Viridiplantae</taxon>
        <taxon>Streptophyta</taxon>
        <taxon>Embryophyta</taxon>
        <taxon>Tracheophyta</taxon>
        <taxon>Spermatophyta</taxon>
        <taxon>Magnoliopsida</taxon>
        <taxon>eudicotyledons</taxon>
        <taxon>Gunneridae</taxon>
        <taxon>Pentapetalae</taxon>
        <taxon>rosids</taxon>
        <taxon>malvids</taxon>
        <taxon>Sapindales</taxon>
        <taxon>Sapindaceae</taxon>
        <taxon>Hippocastanoideae</taxon>
        <taxon>Acereae</taxon>
        <taxon>Dipteronia</taxon>
    </lineage>
</organism>
<dbReference type="PANTHER" id="PTHR31672:SF13">
    <property type="entry name" value="F-BOX PROTEIN CPR30-LIKE"/>
    <property type="match status" value="1"/>
</dbReference>
<dbReference type="Proteomes" id="UP001280121">
    <property type="component" value="Unassembled WGS sequence"/>
</dbReference>
<protein>
    <recommendedName>
        <fullName evidence="1">F-box associated beta-propeller type 1 domain-containing protein</fullName>
    </recommendedName>
</protein>
<evidence type="ECO:0000313" key="2">
    <source>
        <dbReference type="EMBL" id="KAK2646861.1"/>
    </source>
</evidence>
<dbReference type="SUPFAM" id="SSF50965">
    <property type="entry name" value="Galactose oxidase, central domain"/>
    <property type="match status" value="1"/>
</dbReference>
<name>A0AAD9WXG4_9ROSI</name>
<evidence type="ECO:0000259" key="1">
    <source>
        <dbReference type="Pfam" id="PF07734"/>
    </source>
</evidence>
<gene>
    <name evidence="2" type="ORF">Ddye_022056</name>
</gene>
<dbReference type="AlphaFoldDB" id="A0AAD9WXG4"/>
<dbReference type="InterPro" id="IPR017451">
    <property type="entry name" value="F-box-assoc_interact_dom"/>
</dbReference>
<dbReference type="EMBL" id="JANJYI010000006">
    <property type="protein sequence ID" value="KAK2646861.1"/>
    <property type="molecule type" value="Genomic_DNA"/>
</dbReference>
<dbReference type="InterPro" id="IPR050796">
    <property type="entry name" value="SCF_F-box_component"/>
</dbReference>
<feature type="domain" description="F-box associated beta-propeller type 1" evidence="1">
    <location>
        <begin position="14"/>
        <end position="249"/>
    </location>
</feature>
<proteinExistence type="predicted"/>
<accession>A0AAD9WXG4</accession>
<dbReference type="PANTHER" id="PTHR31672">
    <property type="entry name" value="BNACNNG10540D PROTEIN"/>
    <property type="match status" value="1"/>
</dbReference>
<comment type="caution">
    <text evidence="2">The sequence shown here is derived from an EMBL/GenBank/DDBJ whole genome shotgun (WGS) entry which is preliminary data.</text>
</comment>
<evidence type="ECO:0000313" key="3">
    <source>
        <dbReference type="Proteomes" id="UP001280121"/>
    </source>
</evidence>
<reference evidence="2" key="1">
    <citation type="journal article" date="2023" name="Plant J.">
        <title>Genome sequences and population genomics provide insights into the demographic history, inbreeding, and mutation load of two 'living fossil' tree species of Dipteronia.</title>
        <authorList>
            <person name="Feng Y."/>
            <person name="Comes H.P."/>
            <person name="Chen J."/>
            <person name="Zhu S."/>
            <person name="Lu R."/>
            <person name="Zhang X."/>
            <person name="Li P."/>
            <person name="Qiu J."/>
            <person name="Olsen K.M."/>
            <person name="Qiu Y."/>
        </authorList>
    </citation>
    <scope>NUCLEOTIDE SEQUENCE</scope>
    <source>
        <strain evidence="2">KIB01</strain>
    </source>
</reference>
<keyword evidence="3" id="KW-1185">Reference proteome</keyword>
<dbReference type="Pfam" id="PF07734">
    <property type="entry name" value="FBA_1"/>
    <property type="match status" value="1"/>
</dbReference>
<dbReference type="NCBIfam" id="TIGR01640">
    <property type="entry name" value="F_box_assoc_1"/>
    <property type="match status" value="1"/>
</dbReference>
<dbReference type="InterPro" id="IPR006527">
    <property type="entry name" value="F-box-assoc_dom_typ1"/>
</dbReference>
<dbReference type="InterPro" id="IPR011043">
    <property type="entry name" value="Gal_Oxase/kelch_b-propeller"/>
</dbReference>